<dbReference type="PANTHER" id="PTHR35265">
    <property type="entry name" value="LEUKOSIALIN"/>
    <property type="match status" value="1"/>
</dbReference>
<reference evidence="3 4" key="1">
    <citation type="submission" date="2024-08" db="EMBL/GenBank/DDBJ databases">
        <title>The draft genome of Apodemus speciosus.</title>
        <authorList>
            <person name="Nabeshima K."/>
            <person name="Suzuki S."/>
            <person name="Onuma M."/>
        </authorList>
    </citation>
    <scope>NUCLEOTIDE SEQUENCE [LARGE SCALE GENOMIC DNA]</scope>
    <source>
        <strain evidence="3">IB14-021</strain>
    </source>
</reference>
<evidence type="ECO:0000313" key="3">
    <source>
        <dbReference type="EMBL" id="GAB1292713.1"/>
    </source>
</evidence>
<dbReference type="InterPro" id="IPR038829">
    <property type="entry name" value="Leukosialin"/>
</dbReference>
<feature type="compositionally biased region" description="Polar residues" evidence="1">
    <location>
        <begin position="214"/>
        <end position="232"/>
    </location>
</feature>
<sequence>MNTSVTEPTPTSVPLPEPSKVASDPPVTVTNPGTDRTVASTSLETSKGTSAPPVTVTASSEETSGPSVATTVSSKTSGPPVTVAPGSLGPSKETPGLPAIAETSFVESSSVAHGTPVSSIKIFTTSTPDPITTRSPRRRSSGTLLVPMLIALIVVVALMALLLLWRQRQKRRTGALTLSRGGKRNGVVDAWAGPARVPDEEATTASGAGDNKGSGVQETEASGQRPTLTTFFSRRKSRQGSLVLEELKPGSGPNLKGEAEPLVGSEDEAVETPTSDGPQAKDEAAPQAL</sequence>
<dbReference type="PANTHER" id="PTHR35265:SF1">
    <property type="entry name" value="LEUKOSIALIN"/>
    <property type="match status" value="1"/>
</dbReference>
<keyword evidence="4" id="KW-1185">Reference proteome</keyword>
<dbReference type="EMBL" id="BAAFST010000007">
    <property type="protein sequence ID" value="GAB1292713.1"/>
    <property type="molecule type" value="Genomic_DNA"/>
</dbReference>
<feature type="compositionally biased region" description="Low complexity" evidence="1">
    <location>
        <begin position="1"/>
        <end position="10"/>
    </location>
</feature>
<evidence type="ECO:0000256" key="2">
    <source>
        <dbReference type="SAM" id="Phobius"/>
    </source>
</evidence>
<comment type="caution">
    <text evidence="3">The sequence shown here is derived from an EMBL/GenBank/DDBJ whole genome shotgun (WGS) entry which is preliminary data.</text>
</comment>
<feature type="compositionally biased region" description="Polar residues" evidence="1">
    <location>
        <begin position="56"/>
        <end position="79"/>
    </location>
</feature>
<keyword evidence="2" id="KW-0472">Membrane</keyword>
<proteinExistence type="predicted"/>
<feature type="region of interest" description="Disordered" evidence="1">
    <location>
        <begin position="189"/>
        <end position="289"/>
    </location>
</feature>
<keyword evidence="2" id="KW-1133">Transmembrane helix</keyword>
<feature type="region of interest" description="Disordered" evidence="1">
    <location>
        <begin position="1"/>
        <end position="96"/>
    </location>
</feature>
<keyword evidence="2" id="KW-0812">Transmembrane</keyword>
<accession>A0ABQ0F0A8</accession>
<feature type="compositionally biased region" description="Polar residues" evidence="1">
    <location>
        <begin position="28"/>
        <end position="49"/>
    </location>
</feature>
<feature type="compositionally biased region" description="Basic and acidic residues" evidence="1">
    <location>
        <begin position="279"/>
        <end position="289"/>
    </location>
</feature>
<evidence type="ECO:0000256" key="1">
    <source>
        <dbReference type="SAM" id="MobiDB-lite"/>
    </source>
</evidence>
<evidence type="ECO:0000313" key="4">
    <source>
        <dbReference type="Proteomes" id="UP001623349"/>
    </source>
</evidence>
<feature type="transmembrane region" description="Helical" evidence="2">
    <location>
        <begin position="144"/>
        <end position="165"/>
    </location>
</feature>
<organism evidence="3 4">
    <name type="scientific">Apodemus speciosus</name>
    <name type="common">Large Japanese field mouse</name>
    <dbReference type="NCBI Taxonomy" id="105296"/>
    <lineage>
        <taxon>Eukaryota</taxon>
        <taxon>Metazoa</taxon>
        <taxon>Chordata</taxon>
        <taxon>Craniata</taxon>
        <taxon>Vertebrata</taxon>
        <taxon>Euteleostomi</taxon>
        <taxon>Mammalia</taxon>
        <taxon>Eutheria</taxon>
        <taxon>Euarchontoglires</taxon>
        <taxon>Glires</taxon>
        <taxon>Rodentia</taxon>
        <taxon>Myomorpha</taxon>
        <taxon>Muroidea</taxon>
        <taxon>Muridae</taxon>
        <taxon>Murinae</taxon>
        <taxon>Apodemus</taxon>
    </lineage>
</organism>
<name>A0ABQ0F0A8_APOSI</name>
<dbReference type="Proteomes" id="UP001623349">
    <property type="component" value="Unassembled WGS sequence"/>
</dbReference>
<protein>
    <submittedName>
        <fullName evidence="3">Leukosialin</fullName>
    </submittedName>
</protein>
<gene>
    <name evidence="3" type="ORF">APTSU1_000794400</name>
</gene>